<feature type="region of interest" description="Disordered" evidence="1">
    <location>
        <begin position="1"/>
        <end position="23"/>
    </location>
</feature>
<keyword evidence="2" id="KW-0812">Transmembrane</keyword>
<evidence type="ECO:0000256" key="1">
    <source>
        <dbReference type="SAM" id="MobiDB-lite"/>
    </source>
</evidence>
<feature type="transmembrane region" description="Helical" evidence="2">
    <location>
        <begin position="122"/>
        <end position="145"/>
    </location>
</feature>
<accession>A0A6C0J8D3</accession>
<organism evidence="3">
    <name type="scientific">viral metagenome</name>
    <dbReference type="NCBI Taxonomy" id="1070528"/>
    <lineage>
        <taxon>unclassified sequences</taxon>
        <taxon>metagenomes</taxon>
        <taxon>organismal metagenomes</taxon>
    </lineage>
</organism>
<feature type="transmembrane region" description="Helical" evidence="2">
    <location>
        <begin position="165"/>
        <end position="187"/>
    </location>
</feature>
<sequence length="188" mass="21165">MASQSTPISDLQRNDNQQSNDEQESMMVNSILQDIENDEDLGDVNADSLNYNVDTSQIPPKIGNELPSMDTIRETTKTIFNNFPTADELMETPQQNEIDDFLNNKLEEQNFKKEDSIKDKSILNKVIALLPILSIILIVFFLLSLPSLNKLIIQFIPKLSYEGDISLLAIMLKALILGIVYLGSSLFL</sequence>
<proteinExistence type="predicted"/>
<protein>
    <submittedName>
        <fullName evidence="3">Uncharacterized protein</fullName>
    </submittedName>
</protein>
<name>A0A6C0J8D3_9ZZZZ</name>
<dbReference type="EMBL" id="MN740335">
    <property type="protein sequence ID" value="QHU01140.1"/>
    <property type="molecule type" value="Genomic_DNA"/>
</dbReference>
<keyword evidence="2" id="KW-0472">Membrane</keyword>
<evidence type="ECO:0000313" key="3">
    <source>
        <dbReference type="EMBL" id="QHU01140.1"/>
    </source>
</evidence>
<keyword evidence="2" id="KW-1133">Transmembrane helix</keyword>
<dbReference type="AlphaFoldDB" id="A0A6C0J8D3"/>
<evidence type="ECO:0000256" key="2">
    <source>
        <dbReference type="SAM" id="Phobius"/>
    </source>
</evidence>
<reference evidence="3" key="1">
    <citation type="journal article" date="2020" name="Nature">
        <title>Giant virus diversity and host interactions through global metagenomics.</title>
        <authorList>
            <person name="Schulz F."/>
            <person name="Roux S."/>
            <person name="Paez-Espino D."/>
            <person name="Jungbluth S."/>
            <person name="Walsh D.A."/>
            <person name="Denef V.J."/>
            <person name="McMahon K.D."/>
            <person name="Konstantinidis K.T."/>
            <person name="Eloe-Fadrosh E.A."/>
            <person name="Kyrpides N.C."/>
            <person name="Woyke T."/>
        </authorList>
    </citation>
    <scope>NUCLEOTIDE SEQUENCE</scope>
    <source>
        <strain evidence="3">GVMAG-M-3300025860-25</strain>
    </source>
</reference>